<evidence type="ECO:0000313" key="3">
    <source>
        <dbReference type="Proteomes" id="UP000483078"/>
    </source>
</evidence>
<proteinExistence type="predicted"/>
<dbReference type="InterPro" id="IPR035437">
    <property type="entry name" value="SNase_OB-fold_sf"/>
</dbReference>
<dbReference type="EMBL" id="VENJ01000023">
    <property type="protein sequence ID" value="MTJ05808.1"/>
    <property type="molecule type" value="Genomic_DNA"/>
</dbReference>
<name>A0A7C9HND6_9RHOB</name>
<dbReference type="SUPFAM" id="SSF50199">
    <property type="entry name" value="Staphylococcal nuclease"/>
    <property type="match status" value="1"/>
</dbReference>
<dbReference type="RefSeq" id="WP_273250899.1">
    <property type="nucleotide sequence ID" value="NZ_VENJ01000023.1"/>
</dbReference>
<gene>
    <name evidence="2" type="ORF">FH759_14110</name>
</gene>
<evidence type="ECO:0000259" key="1">
    <source>
        <dbReference type="PROSITE" id="PS50830"/>
    </source>
</evidence>
<dbReference type="Proteomes" id="UP000483078">
    <property type="component" value="Unassembled WGS sequence"/>
</dbReference>
<organism evidence="2 3">
    <name type="scientific">Sediminimonas qiaohouensis</name>
    <dbReference type="NCBI Taxonomy" id="552061"/>
    <lineage>
        <taxon>Bacteria</taxon>
        <taxon>Pseudomonadati</taxon>
        <taxon>Pseudomonadota</taxon>
        <taxon>Alphaproteobacteria</taxon>
        <taxon>Rhodobacterales</taxon>
        <taxon>Roseobacteraceae</taxon>
        <taxon>Sediminimonas</taxon>
    </lineage>
</organism>
<accession>A0A7C9HND6</accession>
<evidence type="ECO:0000313" key="2">
    <source>
        <dbReference type="EMBL" id="MTJ05808.1"/>
    </source>
</evidence>
<protein>
    <submittedName>
        <fullName evidence="2">Thermonuclease family protein</fullName>
    </submittedName>
</protein>
<dbReference type="AlphaFoldDB" id="A0A7C9HND6"/>
<comment type="caution">
    <text evidence="2">The sequence shown here is derived from an EMBL/GenBank/DDBJ whole genome shotgun (WGS) entry which is preliminary data.</text>
</comment>
<feature type="domain" description="TNase-like" evidence="1">
    <location>
        <begin position="27"/>
        <end position="116"/>
    </location>
</feature>
<dbReference type="SMART" id="SM00318">
    <property type="entry name" value="SNc"/>
    <property type="match status" value="1"/>
</dbReference>
<dbReference type="Gene3D" id="2.40.50.90">
    <property type="match status" value="1"/>
</dbReference>
<dbReference type="Pfam" id="PF00565">
    <property type="entry name" value="SNase"/>
    <property type="match status" value="1"/>
</dbReference>
<dbReference type="PROSITE" id="PS50830">
    <property type="entry name" value="TNASE_3"/>
    <property type="match status" value="1"/>
</dbReference>
<sequence length="144" mass="16413">MVFNHTLAPFYLIVACLVVGQPSYAGEWIEGRVTHVRDVDTIEVENRAVRLNGVDGPELDERGGQAAKRWMQRLVMRKPVRCWLNGDRTYDRWVGTCYTKSEEDLGALAISAGQARDCPRYSDGKYASFETDESRRLPIHGYCR</sequence>
<reference evidence="2 3" key="1">
    <citation type="submission" date="2019-06" db="EMBL/GenBank/DDBJ databases">
        <title>Enrichment of Autotrophic Halophilic Microorganisms from Red Sea Brine Pool Using Microbial Electrosynthesis System.</title>
        <authorList>
            <person name="Alqahtani M.F."/>
            <person name="Bajracharya S."/>
            <person name="Katuri K.P."/>
            <person name="Ali M."/>
            <person name="Saikaly P.E."/>
        </authorList>
    </citation>
    <scope>NUCLEOTIDE SEQUENCE [LARGE SCALE GENOMIC DNA]</scope>
    <source>
        <strain evidence="2">MES6</strain>
    </source>
</reference>
<dbReference type="InterPro" id="IPR016071">
    <property type="entry name" value="Staphylococal_nuclease_OB-fold"/>
</dbReference>